<feature type="compositionally biased region" description="Low complexity" evidence="1">
    <location>
        <begin position="62"/>
        <end position="72"/>
    </location>
</feature>
<dbReference type="Gene3D" id="3.40.50.1240">
    <property type="entry name" value="Phosphoglycerate mutase-like"/>
    <property type="match status" value="1"/>
</dbReference>
<evidence type="ECO:0000313" key="2">
    <source>
        <dbReference type="EMBL" id="WNZ23142.1"/>
    </source>
</evidence>
<proteinExistence type="predicted"/>
<dbReference type="AlphaFoldDB" id="A0AA96WU32"/>
<accession>A0AA96WU32</accession>
<feature type="region of interest" description="Disordered" evidence="1">
    <location>
        <begin position="26"/>
        <end position="73"/>
    </location>
</feature>
<dbReference type="RefSeq" id="WP_316434734.1">
    <property type="nucleotide sequence ID" value="NZ_CP053586.1"/>
</dbReference>
<dbReference type="InterPro" id="IPR029033">
    <property type="entry name" value="His_PPase_superfam"/>
</dbReference>
<feature type="compositionally biased region" description="Low complexity" evidence="1">
    <location>
        <begin position="33"/>
        <end position="44"/>
    </location>
</feature>
<dbReference type="SUPFAM" id="SSF53254">
    <property type="entry name" value="Phosphoglycerate mutase-like"/>
    <property type="match status" value="1"/>
</dbReference>
<dbReference type="PROSITE" id="PS51257">
    <property type="entry name" value="PROKAR_LIPOPROTEIN"/>
    <property type="match status" value="1"/>
</dbReference>
<dbReference type="EMBL" id="CP053586">
    <property type="protein sequence ID" value="WNZ23142.1"/>
    <property type="molecule type" value="Genomic_DNA"/>
</dbReference>
<reference evidence="2" key="1">
    <citation type="submission" date="2020-05" db="EMBL/GenBank/DDBJ databases">
        <authorList>
            <person name="Zhu T."/>
            <person name="Keshari N."/>
            <person name="Lu X."/>
        </authorList>
    </citation>
    <scope>NUCLEOTIDE SEQUENCE</scope>
    <source>
        <strain evidence="2">NK1-12</strain>
    </source>
</reference>
<sequence length="239" mass="25955">MQSLHKTIAFITLAITLLIASGCKDSSSDIPQSSTTPTAIASPSLVRRGSRAVVQRGSRAASPTPSSSPTTSEATLWNQLRQGKGYVLLLRHALAPGTGDPANFRLDDCSTQRNLSTEGQQQAIRIGEILRQQNIPVSRVLSSQWCRCLETARLMSVGPVEPFPVLNSFFQDRSSEQAQTEQLRQFILENRDNAGVIVMVTHQVNITAISTIVPQSGSAIVMRAISPEQIELIGQLDSF</sequence>
<name>A0AA96WU32_9CYAN</name>
<organism evidence="2">
    <name type="scientific">Leptolyngbya sp. NK1-12</name>
    <dbReference type="NCBI Taxonomy" id="2547451"/>
    <lineage>
        <taxon>Bacteria</taxon>
        <taxon>Bacillati</taxon>
        <taxon>Cyanobacteriota</taxon>
        <taxon>Cyanophyceae</taxon>
        <taxon>Leptolyngbyales</taxon>
        <taxon>Leptolyngbyaceae</taxon>
        <taxon>Leptolyngbya group</taxon>
        <taxon>Leptolyngbya</taxon>
    </lineage>
</organism>
<gene>
    <name evidence="2" type="ORF">HJG54_09925</name>
</gene>
<protein>
    <submittedName>
        <fullName evidence="2">Histidine phosphatase family protein</fullName>
    </submittedName>
</protein>
<evidence type="ECO:0000256" key="1">
    <source>
        <dbReference type="SAM" id="MobiDB-lite"/>
    </source>
</evidence>
<dbReference type="CDD" id="cd07040">
    <property type="entry name" value="HP"/>
    <property type="match status" value="1"/>
</dbReference>